<keyword evidence="11" id="KW-0732">Signal</keyword>
<name>A0A127M2B5_9GAMM</name>
<protein>
    <recommendedName>
        <fullName evidence="16">ABC transporter substrate-binding protein</fullName>
    </recommendedName>
</protein>
<dbReference type="KEGG" id="zal:AZF00_03200"/>
<evidence type="ECO:0000313" key="14">
    <source>
        <dbReference type="EMBL" id="AMO67368.1"/>
    </source>
</evidence>
<dbReference type="Proteomes" id="UP000074119">
    <property type="component" value="Chromosome"/>
</dbReference>
<dbReference type="EMBL" id="CP014544">
    <property type="protein sequence ID" value="AMO67368.1"/>
    <property type="molecule type" value="Genomic_DNA"/>
</dbReference>
<feature type="domain" description="Solute-binding protein family 3/N-terminal" evidence="12">
    <location>
        <begin position="23"/>
        <end position="351"/>
    </location>
</feature>
<dbReference type="Gene3D" id="1.10.287.70">
    <property type="match status" value="1"/>
</dbReference>
<dbReference type="Gene3D" id="1.20.5.110">
    <property type="match status" value="1"/>
</dbReference>
<feature type="transmembrane region" description="Helical" evidence="10">
    <location>
        <begin position="132"/>
        <end position="154"/>
    </location>
</feature>
<keyword evidence="7" id="KW-0675">Receptor</keyword>
<evidence type="ECO:0000256" key="9">
    <source>
        <dbReference type="ARBA" id="ARBA00023303"/>
    </source>
</evidence>
<keyword evidence="3 10" id="KW-0812">Transmembrane</keyword>
<dbReference type="Pfam" id="PF00060">
    <property type="entry name" value="Lig_chan"/>
    <property type="match status" value="1"/>
</dbReference>
<dbReference type="SUPFAM" id="SSF53850">
    <property type="entry name" value="Periplasmic binding protein-like II"/>
    <property type="match status" value="1"/>
</dbReference>
<evidence type="ECO:0000256" key="7">
    <source>
        <dbReference type="ARBA" id="ARBA00023170"/>
    </source>
</evidence>
<evidence type="ECO:0000313" key="15">
    <source>
        <dbReference type="Proteomes" id="UP000074119"/>
    </source>
</evidence>
<evidence type="ECO:0000259" key="12">
    <source>
        <dbReference type="SMART" id="SM00062"/>
    </source>
</evidence>
<comment type="subcellular location">
    <subcellularLocation>
        <location evidence="1">Membrane</location>
        <topology evidence="1">Multi-pass membrane protein</topology>
    </subcellularLocation>
</comment>
<dbReference type="PRINTS" id="PR00169">
    <property type="entry name" value="KCHANNEL"/>
</dbReference>
<dbReference type="InterPro" id="IPR015683">
    <property type="entry name" value="Ionotropic_Glu_rcpt"/>
</dbReference>
<evidence type="ECO:0000256" key="6">
    <source>
        <dbReference type="ARBA" id="ARBA00023136"/>
    </source>
</evidence>
<feature type="chain" id="PRO_5007274934" description="ABC transporter substrate-binding protein" evidence="11">
    <location>
        <begin position="21"/>
        <end position="351"/>
    </location>
</feature>
<feature type="domain" description="Ionotropic glutamate receptor C-terminal" evidence="13">
    <location>
        <begin position="23"/>
        <end position="343"/>
    </location>
</feature>
<dbReference type="SMART" id="SM00062">
    <property type="entry name" value="PBPb"/>
    <property type="match status" value="1"/>
</dbReference>
<evidence type="ECO:0000256" key="11">
    <source>
        <dbReference type="SAM" id="SignalP"/>
    </source>
</evidence>
<evidence type="ECO:0000256" key="2">
    <source>
        <dbReference type="ARBA" id="ARBA00022448"/>
    </source>
</evidence>
<dbReference type="AlphaFoldDB" id="A0A127M2B5"/>
<evidence type="ECO:0000256" key="8">
    <source>
        <dbReference type="ARBA" id="ARBA00023180"/>
    </source>
</evidence>
<keyword evidence="5" id="KW-0406">Ion transport</keyword>
<dbReference type="SMART" id="SM00079">
    <property type="entry name" value="PBPe"/>
    <property type="match status" value="1"/>
</dbReference>
<keyword evidence="6 10" id="KW-0472">Membrane</keyword>
<dbReference type="RefSeq" id="WP_062383192.1">
    <property type="nucleotide sequence ID" value="NZ_CP014544.1"/>
</dbReference>
<organism evidence="14 15">
    <name type="scientific">Zhongshania aliphaticivorans</name>
    <dbReference type="NCBI Taxonomy" id="1470434"/>
    <lineage>
        <taxon>Bacteria</taxon>
        <taxon>Pseudomonadati</taxon>
        <taxon>Pseudomonadota</taxon>
        <taxon>Gammaproteobacteria</taxon>
        <taxon>Cellvibrionales</taxon>
        <taxon>Spongiibacteraceae</taxon>
        <taxon>Zhongshania</taxon>
    </lineage>
</organism>
<keyword evidence="9" id="KW-0407">Ion channel</keyword>
<feature type="signal peptide" evidence="11">
    <location>
        <begin position="1"/>
        <end position="20"/>
    </location>
</feature>
<dbReference type="STRING" id="1470434.AZF00_03200"/>
<keyword evidence="4 10" id="KW-1133">Transmembrane helix</keyword>
<evidence type="ECO:0008006" key="16">
    <source>
        <dbReference type="Google" id="ProtNLM"/>
    </source>
</evidence>
<evidence type="ECO:0000256" key="4">
    <source>
        <dbReference type="ARBA" id="ARBA00022989"/>
    </source>
</evidence>
<dbReference type="PANTHER" id="PTHR18966">
    <property type="entry name" value="IONOTROPIC GLUTAMATE RECEPTOR"/>
    <property type="match status" value="1"/>
</dbReference>
<accession>A0A127M2B5</accession>
<proteinExistence type="predicted"/>
<sequence length="351" mass="38231">MRALWQTLLILIFFSSLAQAQQTMRVGVKSVPPFAMQTESGEWTGISVELWNNIARQQNWETQWLPMKSARAQIDALANDTIDVAVGALSMTPEREQLIDFSYSFFSTGLGIATPVKSSGWTTLLVQLISPAFLSAVGILAVLLLAVGALLWLVEHKRNPEQFGGSVADGIGNGFWWSAVTMTTVGYGDKAPVTRAGRLLATVWMFVSVITISSFTAAIASSVTLNQMRTAVNGVDDLDRVRTLVVAGSTGEQSLANRGIRANTVTDPEAGLNTLKSGQADALVYDEAVLRYLLRNDDANIQVLSFSGSKQDYALGLRSGFEQRENLNRSLLEVTRSSAWQTTMQQFIGIK</sequence>
<feature type="transmembrane region" description="Helical" evidence="10">
    <location>
        <begin position="199"/>
        <end position="220"/>
    </location>
</feature>
<evidence type="ECO:0000256" key="3">
    <source>
        <dbReference type="ARBA" id="ARBA00022692"/>
    </source>
</evidence>
<gene>
    <name evidence="14" type="ORF">AZF00_03200</name>
</gene>
<evidence type="ECO:0000256" key="1">
    <source>
        <dbReference type="ARBA" id="ARBA00004141"/>
    </source>
</evidence>
<dbReference type="GO" id="GO:0015276">
    <property type="term" value="F:ligand-gated monoatomic ion channel activity"/>
    <property type="evidence" value="ECO:0007669"/>
    <property type="project" value="InterPro"/>
</dbReference>
<evidence type="ECO:0000256" key="5">
    <source>
        <dbReference type="ARBA" id="ARBA00023065"/>
    </source>
</evidence>
<keyword evidence="2" id="KW-0813">Transport</keyword>
<dbReference type="GO" id="GO:0016020">
    <property type="term" value="C:membrane"/>
    <property type="evidence" value="ECO:0007669"/>
    <property type="project" value="UniProtKB-SubCell"/>
</dbReference>
<evidence type="ECO:0000259" key="13">
    <source>
        <dbReference type="SMART" id="SM00079"/>
    </source>
</evidence>
<dbReference type="Gene3D" id="3.40.190.10">
    <property type="entry name" value="Periplasmic binding protein-like II"/>
    <property type="match status" value="2"/>
</dbReference>
<keyword evidence="8" id="KW-0325">Glycoprotein</keyword>
<dbReference type="Pfam" id="PF00497">
    <property type="entry name" value="SBP_bac_3"/>
    <property type="match status" value="1"/>
</dbReference>
<dbReference type="SUPFAM" id="SSF81324">
    <property type="entry name" value="Voltage-gated potassium channels"/>
    <property type="match status" value="1"/>
</dbReference>
<reference evidence="14 15" key="1">
    <citation type="submission" date="2015-12" db="EMBL/GenBank/DDBJ databases">
        <authorList>
            <person name="Shamseldin A."/>
            <person name="Moawad H."/>
            <person name="Abd El-Rahim W.M."/>
            <person name="Sadowsky M.J."/>
        </authorList>
    </citation>
    <scope>NUCLEOTIDE SEQUENCE [LARGE SCALE GENOMIC DNA]</scope>
    <source>
        <strain evidence="14 15">SM2</strain>
    </source>
</reference>
<dbReference type="InterPro" id="IPR001320">
    <property type="entry name" value="Iontro_rcpt_C"/>
</dbReference>
<evidence type="ECO:0000256" key="10">
    <source>
        <dbReference type="SAM" id="Phobius"/>
    </source>
</evidence>
<dbReference type="InterPro" id="IPR001638">
    <property type="entry name" value="Solute-binding_3/MltF_N"/>
</dbReference>